<gene>
    <name evidence="2" type="ORF">EDS130_LOCUS1415</name>
    <name evidence="3" type="ORF">XAT740_LOCUS6159</name>
</gene>
<comment type="caution">
    <text evidence="2">The sequence shown here is derived from an EMBL/GenBank/DDBJ whole genome shotgun (WGS) entry which is preliminary data.</text>
</comment>
<evidence type="ECO:0000313" key="3">
    <source>
        <dbReference type="EMBL" id="CAF0864390.1"/>
    </source>
</evidence>
<sequence length="508" mass="59742">MPEKPKSRPLSASRQRRQRNRRSSLNSNISSPETIQDPVELLPESTIFYGGLDLRSTKEKIESLEKEMELRKDDSTLEEHLQSLVLMQLYTSLEYGEASLENARAYLNLGRFYFDQRNLLPQAKVHILNARQILEQMNIQPTNDHLVSNLLAYEIYFLLIKYSLQAKQYLSLQRDNKTKNKHILAIDTTHIDHDLNRLEEYLEKLQPLMSSSDYDEKYRAYLFIKFDAVTTNTKEFQSSVIELVKAMIEILEKYPSEDQIKQKIDIYLRSGFYFINFNHDVNEGLNYYKRAVELAEEEEQHAPSDVHKYQLGNALFQWGKARVRTERLTDNTERKFRRAIDVYRQVNGENDKNVLRVIDELATYYTKMEKFQEALNILCESLPDKRKLYGDFSEELIQTESRIGAIYLRECEYLNAAEHLKECLDLQEFVYGPKDSRTCQTRDAIEILKKDPTVSRTFFSRTHDGIRQDRPAFRYSNKISHEKQDHDLLFTVTKKPPSGSKNSSFIDK</sequence>
<dbReference type="Proteomes" id="UP000663852">
    <property type="component" value="Unassembled WGS sequence"/>
</dbReference>
<dbReference type="Gene3D" id="1.25.40.10">
    <property type="entry name" value="Tetratricopeptide repeat domain"/>
    <property type="match status" value="1"/>
</dbReference>
<dbReference type="InterPro" id="IPR042621">
    <property type="entry name" value="TTC23/TTC23L"/>
</dbReference>
<evidence type="ECO:0000313" key="5">
    <source>
        <dbReference type="Proteomes" id="UP000663852"/>
    </source>
</evidence>
<dbReference type="EMBL" id="CAJNOR010000277">
    <property type="protein sequence ID" value="CAF0864390.1"/>
    <property type="molecule type" value="Genomic_DNA"/>
</dbReference>
<evidence type="ECO:0000256" key="1">
    <source>
        <dbReference type="SAM" id="MobiDB-lite"/>
    </source>
</evidence>
<dbReference type="InterPro" id="IPR011990">
    <property type="entry name" value="TPR-like_helical_dom_sf"/>
</dbReference>
<dbReference type="Pfam" id="PF13374">
    <property type="entry name" value="TPR_10"/>
    <property type="match status" value="1"/>
</dbReference>
<dbReference type="PANTHER" id="PTHR14485">
    <property type="entry name" value="TETRATRICOPEPTIDE REPEAT PROTEIN 23"/>
    <property type="match status" value="1"/>
</dbReference>
<name>A0A813NM14_ADIRI</name>
<dbReference type="Proteomes" id="UP000663828">
    <property type="component" value="Unassembled WGS sequence"/>
</dbReference>
<reference evidence="2" key="1">
    <citation type="submission" date="2021-02" db="EMBL/GenBank/DDBJ databases">
        <authorList>
            <person name="Nowell W R."/>
        </authorList>
    </citation>
    <scope>NUCLEOTIDE SEQUENCE</scope>
</reference>
<evidence type="ECO:0000313" key="2">
    <source>
        <dbReference type="EMBL" id="CAF0735656.1"/>
    </source>
</evidence>
<evidence type="ECO:0000313" key="4">
    <source>
        <dbReference type="Proteomes" id="UP000663828"/>
    </source>
</evidence>
<organism evidence="2 5">
    <name type="scientific">Adineta ricciae</name>
    <name type="common">Rotifer</name>
    <dbReference type="NCBI Taxonomy" id="249248"/>
    <lineage>
        <taxon>Eukaryota</taxon>
        <taxon>Metazoa</taxon>
        <taxon>Spiralia</taxon>
        <taxon>Gnathifera</taxon>
        <taxon>Rotifera</taxon>
        <taxon>Eurotatoria</taxon>
        <taxon>Bdelloidea</taxon>
        <taxon>Adinetida</taxon>
        <taxon>Adinetidae</taxon>
        <taxon>Adineta</taxon>
    </lineage>
</organism>
<dbReference type="OrthoDB" id="9986634at2759"/>
<dbReference type="SUPFAM" id="SSF48452">
    <property type="entry name" value="TPR-like"/>
    <property type="match status" value="1"/>
</dbReference>
<dbReference type="AlphaFoldDB" id="A0A813NM14"/>
<feature type="region of interest" description="Disordered" evidence="1">
    <location>
        <begin position="1"/>
        <end position="36"/>
    </location>
</feature>
<accession>A0A813NM14</accession>
<dbReference type="EMBL" id="CAJNOJ010000003">
    <property type="protein sequence ID" value="CAF0735656.1"/>
    <property type="molecule type" value="Genomic_DNA"/>
</dbReference>
<dbReference type="PANTHER" id="PTHR14485:SF2">
    <property type="entry name" value="FUNGAL STAND N-TERMINAL GOODBYE DOMAIN-CONTAINING PROTEIN"/>
    <property type="match status" value="1"/>
</dbReference>
<protein>
    <submittedName>
        <fullName evidence="2">Uncharacterized protein</fullName>
    </submittedName>
</protein>
<keyword evidence="4" id="KW-1185">Reference proteome</keyword>
<proteinExistence type="predicted"/>